<keyword evidence="1" id="KW-1133">Transmembrane helix</keyword>
<name>A0ABY6ML01_9BACT</name>
<organism evidence="2 3">
    <name type="scientific">Algoriphagus halophytocola</name>
    <dbReference type="NCBI Taxonomy" id="2991499"/>
    <lineage>
        <taxon>Bacteria</taxon>
        <taxon>Pseudomonadati</taxon>
        <taxon>Bacteroidota</taxon>
        <taxon>Cytophagia</taxon>
        <taxon>Cytophagales</taxon>
        <taxon>Cyclobacteriaceae</taxon>
        <taxon>Algoriphagus</taxon>
    </lineage>
</organism>
<dbReference type="RefSeq" id="WP_264809410.1">
    <property type="nucleotide sequence ID" value="NZ_CP110226.1"/>
</dbReference>
<keyword evidence="1" id="KW-0812">Transmembrane</keyword>
<feature type="transmembrane region" description="Helical" evidence="1">
    <location>
        <begin position="42"/>
        <end position="59"/>
    </location>
</feature>
<evidence type="ECO:0000313" key="3">
    <source>
        <dbReference type="Proteomes" id="UP001163156"/>
    </source>
</evidence>
<evidence type="ECO:0000256" key="1">
    <source>
        <dbReference type="SAM" id="Phobius"/>
    </source>
</evidence>
<gene>
    <name evidence="2" type="ORF">OM944_00015</name>
</gene>
<accession>A0ABY6ML01</accession>
<protein>
    <recommendedName>
        <fullName evidence="4">DUF3325 domain-containing protein</fullName>
    </recommendedName>
</protein>
<evidence type="ECO:0000313" key="2">
    <source>
        <dbReference type="EMBL" id="UZD22884.1"/>
    </source>
</evidence>
<keyword evidence="3" id="KW-1185">Reference proteome</keyword>
<keyword evidence="1" id="KW-0472">Membrane</keyword>
<reference evidence="2" key="1">
    <citation type="submission" date="2022-10" db="EMBL/GenBank/DDBJ databases">
        <title>Algoriphagus sp. a novel bacteria isolate from halophytes salicornia europaea.</title>
        <authorList>
            <person name="Peng Y."/>
            <person name="Jiang L."/>
            <person name="Lee J."/>
        </authorList>
    </citation>
    <scope>NUCLEOTIDE SEQUENCE</scope>
    <source>
        <strain evidence="2">TR-M5</strain>
    </source>
</reference>
<proteinExistence type="predicted"/>
<evidence type="ECO:0008006" key="4">
    <source>
        <dbReference type="Google" id="ProtNLM"/>
    </source>
</evidence>
<dbReference type="Proteomes" id="UP001163156">
    <property type="component" value="Chromosome"/>
</dbReference>
<sequence>MISLIILLTWIGFEFFYQTSKKAELHSPEWLATWFGANEVRAKIYGAILLGVSLVLSIIQLGLGSGFFAFLCILMLIGSLVVLISPLRKVKLSWVMAGIGVLFLIEIL</sequence>
<feature type="transmembrane region" description="Helical" evidence="1">
    <location>
        <begin position="66"/>
        <end position="84"/>
    </location>
</feature>
<dbReference type="EMBL" id="CP110226">
    <property type="protein sequence ID" value="UZD22884.1"/>
    <property type="molecule type" value="Genomic_DNA"/>
</dbReference>